<dbReference type="Proteomes" id="UP000677054">
    <property type="component" value="Unassembled WGS sequence"/>
</dbReference>
<evidence type="ECO:0000256" key="2">
    <source>
        <dbReference type="SAM" id="Phobius"/>
    </source>
</evidence>
<proteinExistence type="predicted"/>
<dbReference type="EMBL" id="CAJPEV010001600">
    <property type="protein sequence ID" value="CAG0893450.1"/>
    <property type="molecule type" value="Genomic_DNA"/>
</dbReference>
<organism evidence="3">
    <name type="scientific">Darwinula stevensoni</name>
    <dbReference type="NCBI Taxonomy" id="69355"/>
    <lineage>
        <taxon>Eukaryota</taxon>
        <taxon>Metazoa</taxon>
        <taxon>Ecdysozoa</taxon>
        <taxon>Arthropoda</taxon>
        <taxon>Crustacea</taxon>
        <taxon>Oligostraca</taxon>
        <taxon>Ostracoda</taxon>
        <taxon>Podocopa</taxon>
        <taxon>Podocopida</taxon>
        <taxon>Darwinulocopina</taxon>
        <taxon>Darwinuloidea</taxon>
        <taxon>Darwinulidae</taxon>
        <taxon>Darwinula</taxon>
    </lineage>
</organism>
<accession>A0A7R8XC56</accession>
<keyword evidence="2" id="KW-0812">Transmembrane</keyword>
<keyword evidence="4" id="KW-1185">Reference proteome</keyword>
<name>A0A7R8XC56_9CRUS</name>
<evidence type="ECO:0000256" key="1">
    <source>
        <dbReference type="SAM" id="MobiDB-lite"/>
    </source>
</evidence>
<dbReference type="AlphaFoldDB" id="A0A7R8XC56"/>
<feature type="region of interest" description="Disordered" evidence="1">
    <location>
        <begin position="1"/>
        <end position="31"/>
    </location>
</feature>
<protein>
    <submittedName>
        <fullName evidence="3">Uncharacterized protein</fullName>
    </submittedName>
</protein>
<feature type="transmembrane region" description="Helical" evidence="2">
    <location>
        <begin position="149"/>
        <end position="168"/>
    </location>
</feature>
<evidence type="ECO:0000313" key="3">
    <source>
        <dbReference type="EMBL" id="CAD7247825.1"/>
    </source>
</evidence>
<dbReference type="EMBL" id="LR901117">
    <property type="protein sequence ID" value="CAD7247825.1"/>
    <property type="molecule type" value="Genomic_DNA"/>
</dbReference>
<keyword evidence="2" id="KW-0472">Membrane</keyword>
<gene>
    <name evidence="3" type="ORF">DSTB1V02_LOCUS7650</name>
</gene>
<reference evidence="3" key="1">
    <citation type="submission" date="2020-11" db="EMBL/GenBank/DDBJ databases">
        <authorList>
            <person name="Tran Van P."/>
        </authorList>
    </citation>
    <scope>NUCLEOTIDE SEQUENCE</scope>
</reference>
<keyword evidence="2" id="KW-1133">Transmembrane helix</keyword>
<evidence type="ECO:0000313" key="4">
    <source>
        <dbReference type="Proteomes" id="UP000677054"/>
    </source>
</evidence>
<sequence length="193" mass="21562">MGAQNAKGLRFGVNHIQEEKKEEEEDGGRIKAGQTSTGVAWKFIFTVRGKNEKVERASNGGFRHATGYVPVFLDVYDLDVISDVNGLRAGRKSESVTTGNAEIRHPPPLWLRPTESERVRWCLQCPSKTVEMVSAAAEKVKWTSHILPFWRTWIVILVPLLALPFLFVPEQRVVSLSLPSTSLVDARSATIYS</sequence>